<gene>
    <name evidence="1" type="ORF">FA95DRAFT_1604691</name>
</gene>
<proteinExistence type="predicted"/>
<dbReference type="EMBL" id="MU275877">
    <property type="protein sequence ID" value="KAI0049163.1"/>
    <property type="molecule type" value="Genomic_DNA"/>
</dbReference>
<reference evidence="1" key="2">
    <citation type="journal article" date="2022" name="New Phytol.">
        <title>Evolutionary transition to the ectomycorrhizal habit in the genomes of a hyperdiverse lineage of mushroom-forming fungi.</title>
        <authorList>
            <person name="Looney B."/>
            <person name="Miyauchi S."/>
            <person name="Morin E."/>
            <person name="Drula E."/>
            <person name="Courty P.E."/>
            <person name="Kohler A."/>
            <person name="Kuo A."/>
            <person name="LaButti K."/>
            <person name="Pangilinan J."/>
            <person name="Lipzen A."/>
            <person name="Riley R."/>
            <person name="Andreopoulos W."/>
            <person name="He G."/>
            <person name="Johnson J."/>
            <person name="Nolan M."/>
            <person name="Tritt A."/>
            <person name="Barry K.W."/>
            <person name="Grigoriev I.V."/>
            <person name="Nagy L.G."/>
            <person name="Hibbett D."/>
            <person name="Henrissat B."/>
            <person name="Matheny P.B."/>
            <person name="Labbe J."/>
            <person name="Martin F.M."/>
        </authorList>
    </citation>
    <scope>NUCLEOTIDE SEQUENCE</scope>
    <source>
        <strain evidence="1">FP105234-sp</strain>
    </source>
</reference>
<evidence type="ECO:0000313" key="1">
    <source>
        <dbReference type="EMBL" id="KAI0049163.1"/>
    </source>
</evidence>
<organism evidence="1 2">
    <name type="scientific">Auriscalpium vulgare</name>
    <dbReference type="NCBI Taxonomy" id="40419"/>
    <lineage>
        <taxon>Eukaryota</taxon>
        <taxon>Fungi</taxon>
        <taxon>Dikarya</taxon>
        <taxon>Basidiomycota</taxon>
        <taxon>Agaricomycotina</taxon>
        <taxon>Agaricomycetes</taxon>
        <taxon>Russulales</taxon>
        <taxon>Auriscalpiaceae</taxon>
        <taxon>Auriscalpium</taxon>
    </lineage>
</organism>
<dbReference type="Proteomes" id="UP000814033">
    <property type="component" value="Unassembled WGS sequence"/>
</dbReference>
<reference evidence="1" key="1">
    <citation type="submission" date="2021-02" db="EMBL/GenBank/DDBJ databases">
        <authorList>
            <consortium name="DOE Joint Genome Institute"/>
            <person name="Ahrendt S."/>
            <person name="Looney B.P."/>
            <person name="Miyauchi S."/>
            <person name="Morin E."/>
            <person name="Drula E."/>
            <person name="Courty P.E."/>
            <person name="Chicoki N."/>
            <person name="Fauchery L."/>
            <person name="Kohler A."/>
            <person name="Kuo A."/>
            <person name="Labutti K."/>
            <person name="Pangilinan J."/>
            <person name="Lipzen A."/>
            <person name="Riley R."/>
            <person name="Andreopoulos W."/>
            <person name="He G."/>
            <person name="Johnson J."/>
            <person name="Barry K.W."/>
            <person name="Grigoriev I.V."/>
            <person name="Nagy L."/>
            <person name="Hibbett D."/>
            <person name="Henrissat B."/>
            <person name="Matheny P.B."/>
            <person name="Labbe J."/>
            <person name="Martin F."/>
        </authorList>
    </citation>
    <scope>NUCLEOTIDE SEQUENCE</scope>
    <source>
        <strain evidence="1">FP105234-sp</strain>
    </source>
</reference>
<keyword evidence="2" id="KW-1185">Reference proteome</keyword>
<protein>
    <submittedName>
        <fullName evidence="1">Uncharacterized protein</fullName>
    </submittedName>
</protein>
<evidence type="ECO:0000313" key="2">
    <source>
        <dbReference type="Proteomes" id="UP000814033"/>
    </source>
</evidence>
<sequence length="145" mass="15895">MLRATALFGVPQAYREALEETGTMVASERHDTPMAIDYDPSRDEVAAHFACNGLTLAEADDYWAWGQEFISTYISDLQPSAQHPARIAYNAMNSTPHLPPTLEGFPDDHEVSTRLARSPITATAEDPPASDDDYVAPTDAPSPRF</sequence>
<accession>A0ACB8S025</accession>
<comment type="caution">
    <text evidence="1">The sequence shown here is derived from an EMBL/GenBank/DDBJ whole genome shotgun (WGS) entry which is preliminary data.</text>
</comment>
<name>A0ACB8S025_9AGAM</name>